<dbReference type="EMBL" id="BSNI01000002">
    <property type="protein sequence ID" value="GLQ18573.1"/>
    <property type="molecule type" value="Genomic_DNA"/>
</dbReference>
<evidence type="ECO:0000256" key="3">
    <source>
        <dbReference type="ARBA" id="ARBA00023315"/>
    </source>
</evidence>
<dbReference type="Pfam" id="PF03588">
    <property type="entry name" value="Leu_Phe_trans"/>
    <property type="match status" value="1"/>
</dbReference>
<dbReference type="InterPro" id="IPR016181">
    <property type="entry name" value="Acyl_CoA_acyltransferase"/>
</dbReference>
<evidence type="ECO:0000256" key="2">
    <source>
        <dbReference type="ARBA" id="ARBA00022679"/>
    </source>
</evidence>
<evidence type="ECO:0000313" key="6">
    <source>
        <dbReference type="Proteomes" id="UP001161405"/>
    </source>
</evidence>
<comment type="caution">
    <text evidence="5">The sequence shown here is derived from an EMBL/GenBank/DDBJ whole genome shotgun (WGS) entry which is preliminary data.</text>
</comment>
<comment type="catalytic activity">
    <reaction evidence="4">
        <text>L-phenylalanyl-tRNA(Phe) + an N-terminal L-alpha-aminoacyl-[protein] = an N-terminal L-phenylalanyl-L-alpha-aminoacyl-[protein] + tRNA(Phe)</text>
        <dbReference type="Rhea" id="RHEA:43632"/>
        <dbReference type="Rhea" id="RHEA-COMP:9668"/>
        <dbReference type="Rhea" id="RHEA-COMP:9699"/>
        <dbReference type="Rhea" id="RHEA-COMP:10636"/>
        <dbReference type="Rhea" id="RHEA-COMP:10637"/>
        <dbReference type="ChEBI" id="CHEBI:78442"/>
        <dbReference type="ChEBI" id="CHEBI:78531"/>
        <dbReference type="ChEBI" id="CHEBI:78597"/>
        <dbReference type="ChEBI" id="CHEBI:83561"/>
        <dbReference type="EC" id="2.3.2.6"/>
    </reaction>
</comment>
<keyword evidence="6" id="KW-1185">Reference proteome</keyword>
<comment type="subcellular location">
    <subcellularLocation>
        <location evidence="4">Cytoplasm</location>
    </subcellularLocation>
</comment>
<dbReference type="Gene3D" id="3.30.70.3550">
    <property type="entry name" value="Leucyl/phenylalanyl-tRNA-protein transferase, N-terminal domain"/>
    <property type="match status" value="1"/>
</dbReference>
<dbReference type="SUPFAM" id="SSF55729">
    <property type="entry name" value="Acyl-CoA N-acyltransferases (Nat)"/>
    <property type="match status" value="1"/>
</dbReference>
<protein>
    <recommendedName>
        <fullName evidence="4">Leucyl/phenylalanyl-tRNA--protein transferase</fullName>
        <ecNumber evidence="4">2.3.2.6</ecNumber>
    </recommendedName>
    <alternativeName>
        <fullName evidence="4">L/F-transferase</fullName>
    </alternativeName>
    <alternativeName>
        <fullName evidence="4">Leucyltransferase</fullName>
    </alternativeName>
    <alternativeName>
        <fullName evidence="4">Phenyalanyltransferase</fullName>
    </alternativeName>
</protein>
<comment type="similarity">
    <text evidence="4">Belongs to the L/F-transferase family.</text>
</comment>
<evidence type="ECO:0000313" key="5">
    <source>
        <dbReference type="EMBL" id="GLQ18573.1"/>
    </source>
</evidence>
<dbReference type="PANTHER" id="PTHR30098:SF2">
    <property type="entry name" value="LEUCYL_PHENYLALANYL-TRNA--PROTEIN TRANSFERASE"/>
    <property type="match status" value="1"/>
</dbReference>
<evidence type="ECO:0000256" key="4">
    <source>
        <dbReference type="HAMAP-Rule" id="MF_00688"/>
    </source>
</evidence>
<reference evidence="5" key="1">
    <citation type="journal article" date="2014" name="Int. J. Syst. Evol. Microbiol.">
        <title>Complete genome of a new Firmicutes species belonging to the dominant human colonic microbiota ('Ruminococcus bicirculans') reveals two chromosomes and a selective capacity to utilize plant glucans.</title>
        <authorList>
            <consortium name="NISC Comparative Sequencing Program"/>
            <person name="Wegmann U."/>
            <person name="Louis P."/>
            <person name="Goesmann A."/>
            <person name="Henrissat B."/>
            <person name="Duncan S.H."/>
            <person name="Flint H.J."/>
        </authorList>
    </citation>
    <scope>NUCLEOTIDE SEQUENCE</scope>
    <source>
        <strain evidence="5">NBRC 107169</strain>
    </source>
</reference>
<reference evidence="5" key="2">
    <citation type="submission" date="2023-01" db="EMBL/GenBank/DDBJ databases">
        <title>Draft genome sequence of Maritalea porphyrae strain NBRC 107169.</title>
        <authorList>
            <person name="Sun Q."/>
            <person name="Mori K."/>
        </authorList>
    </citation>
    <scope>NUCLEOTIDE SEQUENCE</scope>
    <source>
        <strain evidence="5">NBRC 107169</strain>
    </source>
</reference>
<dbReference type="Gene3D" id="3.40.630.70">
    <property type="entry name" value="Leucyl/phenylalanyl-tRNA-protein transferase, C-terminal domain"/>
    <property type="match status" value="1"/>
</dbReference>
<keyword evidence="3 4" id="KW-0012">Acyltransferase</keyword>
<dbReference type="NCBIfam" id="TIGR00667">
    <property type="entry name" value="aat"/>
    <property type="match status" value="1"/>
</dbReference>
<evidence type="ECO:0000256" key="1">
    <source>
        <dbReference type="ARBA" id="ARBA00022490"/>
    </source>
</evidence>
<dbReference type="Proteomes" id="UP001161405">
    <property type="component" value="Unassembled WGS sequence"/>
</dbReference>
<dbReference type="PANTHER" id="PTHR30098">
    <property type="entry name" value="LEUCYL/PHENYLALANYL-TRNA--PROTEIN TRANSFERASE"/>
    <property type="match status" value="1"/>
</dbReference>
<comment type="function">
    <text evidence="4">Functions in the N-end rule pathway of protein degradation where it conjugates Leu, Phe and, less efficiently, Met from aminoacyl-tRNAs to the N-termini of proteins containing an N-terminal arginine or lysine.</text>
</comment>
<dbReference type="InterPro" id="IPR004616">
    <property type="entry name" value="Leu/Phe-tRNA_Trfase"/>
</dbReference>
<name>A0ABQ5UTG7_9HYPH</name>
<sequence>MALFSIMEPNDPYALKLTPEMLLSAYAHGIFPMAESAKSNDLFWVDPDERGVIPLDGFHISKSLKKKMRRNLFEVRVDTNFMSVISNCAAERRDSADTWINDEIIELYHSLFRTGHCHTVEVWSQNNLVGGLYGIAIGGAFFGESMFHKERDASKIALAHLVDRLNVGGFHLLDTQFITDHLRSLGAVEISRAQYHQHLQRALQIDADFYRLDGGGISDDCLQSTSQMS</sequence>
<proteinExistence type="inferred from homology"/>
<gene>
    <name evidence="4 5" type="primary">aat</name>
    <name evidence="5" type="ORF">GCM10007879_28220</name>
</gene>
<dbReference type="HAMAP" id="MF_00688">
    <property type="entry name" value="Leu_Phe_trans"/>
    <property type="match status" value="1"/>
</dbReference>
<keyword evidence="2 4" id="KW-0808">Transferase</keyword>
<accession>A0ABQ5UTG7</accession>
<dbReference type="EC" id="2.3.2.6" evidence="4"/>
<dbReference type="GO" id="GO:0016740">
    <property type="term" value="F:transferase activity"/>
    <property type="evidence" value="ECO:0007669"/>
    <property type="project" value="UniProtKB-KW"/>
</dbReference>
<keyword evidence="1 4" id="KW-0963">Cytoplasm</keyword>
<comment type="catalytic activity">
    <reaction evidence="4">
        <text>N-terminal L-lysyl-[protein] + L-leucyl-tRNA(Leu) = N-terminal L-leucyl-L-lysyl-[protein] + tRNA(Leu) + H(+)</text>
        <dbReference type="Rhea" id="RHEA:12340"/>
        <dbReference type="Rhea" id="RHEA-COMP:9613"/>
        <dbReference type="Rhea" id="RHEA-COMP:9622"/>
        <dbReference type="Rhea" id="RHEA-COMP:12670"/>
        <dbReference type="Rhea" id="RHEA-COMP:12671"/>
        <dbReference type="ChEBI" id="CHEBI:15378"/>
        <dbReference type="ChEBI" id="CHEBI:65249"/>
        <dbReference type="ChEBI" id="CHEBI:78442"/>
        <dbReference type="ChEBI" id="CHEBI:78494"/>
        <dbReference type="ChEBI" id="CHEBI:133043"/>
        <dbReference type="EC" id="2.3.2.6"/>
    </reaction>
</comment>
<organism evidence="5 6">
    <name type="scientific">Maritalea porphyrae</name>
    <dbReference type="NCBI Taxonomy" id="880732"/>
    <lineage>
        <taxon>Bacteria</taxon>
        <taxon>Pseudomonadati</taxon>
        <taxon>Pseudomonadota</taxon>
        <taxon>Alphaproteobacteria</taxon>
        <taxon>Hyphomicrobiales</taxon>
        <taxon>Devosiaceae</taxon>
        <taxon>Maritalea</taxon>
    </lineage>
</organism>
<dbReference type="RefSeq" id="WP_284365600.1">
    <property type="nucleotide sequence ID" value="NZ_BSNI01000002.1"/>
</dbReference>
<comment type="catalytic activity">
    <reaction evidence="4">
        <text>N-terminal L-arginyl-[protein] + L-leucyl-tRNA(Leu) = N-terminal L-leucyl-L-arginyl-[protein] + tRNA(Leu) + H(+)</text>
        <dbReference type="Rhea" id="RHEA:50416"/>
        <dbReference type="Rhea" id="RHEA-COMP:9613"/>
        <dbReference type="Rhea" id="RHEA-COMP:9622"/>
        <dbReference type="Rhea" id="RHEA-COMP:12672"/>
        <dbReference type="Rhea" id="RHEA-COMP:12673"/>
        <dbReference type="ChEBI" id="CHEBI:15378"/>
        <dbReference type="ChEBI" id="CHEBI:64719"/>
        <dbReference type="ChEBI" id="CHEBI:78442"/>
        <dbReference type="ChEBI" id="CHEBI:78494"/>
        <dbReference type="ChEBI" id="CHEBI:133044"/>
        <dbReference type="EC" id="2.3.2.6"/>
    </reaction>
</comment>
<dbReference type="InterPro" id="IPR042221">
    <property type="entry name" value="Leu/Phe-tRNA_Trfase_N"/>
</dbReference>
<dbReference type="InterPro" id="IPR042203">
    <property type="entry name" value="Leu/Phe-tRNA_Trfase_C"/>
</dbReference>